<keyword evidence="4" id="KW-1185">Reference proteome</keyword>
<name>A0A502GPT9_9GAMM</name>
<keyword evidence="1" id="KW-1133">Transmembrane helix</keyword>
<dbReference type="RefSeq" id="WP_140471318.1">
    <property type="nucleotide sequence ID" value="NZ_RCZD01000003.1"/>
</dbReference>
<gene>
    <name evidence="3" type="ORF">EAH77_07700</name>
</gene>
<proteinExistence type="predicted"/>
<sequence>MKNKQRRSALIFFCLASLVILTCMTQRIAGLNALSASLQQNTVTPLASPVVTDNTSQAAVIPTPCELSSKSLLTAPPVILEFALLALGLLLSFLSAGNLAAIRILLPDAVPVPRLRVHLRLCVFRE</sequence>
<reference evidence="3 4" key="1">
    <citation type="journal article" date="2019" name="Environ. Microbiol.">
        <title>Species interactions and distinct microbial communities in high Arctic permafrost affected cryosols are associated with the CH4 and CO2 gas fluxes.</title>
        <authorList>
            <person name="Altshuler I."/>
            <person name="Hamel J."/>
            <person name="Turney S."/>
            <person name="Magnuson E."/>
            <person name="Levesque R."/>
            <person name="Greer C."/>
            <person name="Whyte L.G."/>
        </authorList>
    </citation>
    <scope>NUCLEOTIDE SEQUENCE [LARGE SCALE GENOMIC DNA]</scope>
    <source>
        <strain evidence="3 4">E4</strain>
    </source>
</reference>
<dbReference type="Proteomes" id="UP000317663">
    <property type="component" value="Unassembled WGS sequence"/>
</dbReference>
<feature type="signal peptide" evidence="2">
    <location>
        <begin position="1"/>
        <end position="29"/>
    </location>
</feature>
<protein>
    <submittedName>
        <fullName evidence="3">Copper resistance protein</fullName>
    </submittedName>
</protein>
<feature type="chain" id="PRO_5021314383" evidence="2">
    <location>
        <begin position="30"/>
        <end position="126"/>
    </location>
</feature>
<accession>A0A502GPT9</accession>
<evidence type="ECO:0000256" key="1">
    <source>
        <dbReference type="SAM" id="Phobius"/>
    </source>
</evidence>
<dbReference type="OrthoDB" id="6556404at2"/>
<evidence type="ECO:0000256" key="2">
    <source>
        <dbReference type="SAM" id="SignalP"/>
    </source>
</evidence>
<keyword evidence="2" id="KW-0732">Signal</keyword>
<evidence type="ECO:0000313" key="4">
    <source>
        <dbReference type="Proteomes" id="UP000317663"/>
    </source>
</evidence>
<evidence type="ECO:0000313" key="3">
    <source>
        <dbReference type="EMBL" id="TPG63438.1"/>
    </source>
</evidence>
<dbReference type="EMBL" id="RCZD01000003">
    <property type="protein sequence ID" value="TPG63438.1"/>
    <property type="molecule type" value="Genomic_DNA"/>
</dbReference>
<keyword evidence="1" id="KW-0812">Transmembrane</keyword>
<organism evidence="3 4">
    <name type="scientific">Ewingella americana</name>
    <dbReference type="NCBI Taxonomy" id="41202"/>
    <lineage>
        <taxon>Bacteria</taxon>
        <taxon>Pseudomonadati</taxon>
        <taxon>Pseudomonadota</taxon>
        <taxon>Gammaproteobacteria</taxon>
        <taxon>Enterobacterales</taxon>
        <taxon>Yersiniaceae</taxon>
        <taxon>Ewingella</taxon>
    </lineage>
</organism>
<feature type="transmembrane region" description="Helical" evidence="1">
    <location>
        <begin position="82"/>
        <end position="106"/>
    </location>
</feature>
<comment type="caution">
    <text evidence="3">The sequence shown here is derived from an EMBL/GenBank/DDBJ whole genome shotgun (WGS) entry which is preliminary data.</text>
</comment>
<keyword evidence="1" id="KW-0472">Membrane</keyword>
<dbReference type="AlphaFoldDB" id="A0A502GPT9"/>